<accession>A0A8R1UWG7</accession>
<reference evidence="2" key="1">
    <citation type="journal article" date="2008" name="Nat. Genet.">
        <title>The Pristionchus pacificus genome provides a unique perspective on nematode lifestyle and parasitism.</title>
        <authorList>
            <person name="Dieterich C."/>
            <person name="Clifton S.W."/>
            <person name="Schuster L.N."/>
            <person name="Chinwalla A."/>
            <person name="Delehaunty K."/>
            <person name="Dinkelacker I."/>
            <person name="Fulton L."/>
            <person name="Fulton R."/>
            <person name="Godfrey J."/>
            <person name="Minx P."/>
            <person name="Mitreva M."/>
            <person name="Roeseler W."/>
            <person name="Tian H."/>
            <person name="Witte H."/>
            <person name="Yang S.P."/>
            <person name="Wilson R.K."/>
            <person name="Sommer R.J."/>
        </authorList>
    </citation>
    <scope>NUCLEOTIDE SEQUENCE [LARGE SCALE GENOMIC DNA]</scope>
    <source>
        <strain evidence="2">PS312</strain>
    </source>
</reference>
<proteinExistence type="predicted"/>
<evidence type="ECO:0000313" key="1">
    <source>
        <dbReference type="EnsemblMetazoa" id="PPA41993.1"/>
    </source>
</evidence>
<sequence>EVVLLAHGVDAEDERAPEEDAAPPRGRRLEYVAATVKWSGMEGYPVYRDLSYRTHIIIMVAGRTQSDCYQLMLTIRALIGRLKRKVSTL</sequence>
<dbReference type="AlphaFoldDB" id="A0A2A6C0U8"/>
<dbReference type="EnsemblMetazoa" id="PPA41993.1">
    <property type="protein sequence ID" value="PPA41993.1"/>
    <property type="gene ID" value="WBGene00280362"/>
</dbReference>
<name>A0A2A6C0U8_PRIPA</name>
<protein>
    <submittedName>
        <fullName evidence="1">Uncharacterized protein</fullName>
    </submittedName>
</protein>
<organism evidence="1 2">
    <name type="scientific">Pristionchus pacificus</name>
    <name type="common">Parasitic nematode worm</name>
    <dbReference type="NCBI Taxonomy" id="54126"/>
    <lineage>
        <taxon>Eukaryota</taxon>
        <taxon>Metazoa</taxon>
        <taxon>Ecdysozoa</taxon>
        <taxon>Nematoda</taxon>
        <taxon>Chromadorea</taxon>
        <taxon>Rhabditida</taxon>
        <taxon>Rhabditina</taxon>
        <taxon>Diplogasteromorpha</taxon>
        <taxon>Diplogasteroidea</taxon>
        <taxon>Neodiplogasteridae</taxon>
        <taxon>Pristionchus</taxon>
    </lineage>
</organism>
<reference evidence="1" key="2">
    <citation type="submission" date="2022-06" db="UniProtKB">
        <authorList>
            <consortium name="EnsemblMetazoa"/>
        </authorList>
    </citation>
    <scope>IDENTIFICATION</scope>
    <source>
        <strain evidence="1">PS312</strain>
    </source>
</reference>
<keyword evidence="2" id="KW-1185">Reference proteome</keyword>
<accession>A0A2A6C0U8</accession>
<dbReference type="Proteomes" id="UP000005239">
    <property type="component" value="Unassembled WGS sequence"/>
</dbReference>
<gene>
    <name evidence="1" type="primary">WBGene00280362</name>
</gene>
<evidence type="ECO:0000313" key="2">
    <source>
        <dbReference type="Proteomes" id="UP000005239"/>
    </source>
</evidence>